<name>A0ABM0USB0_CAMSA</name>
<organism evidence="2 3">
    <name type="scientific">Camelina sativa</name>
    <name type="common">False flax</name>
    <name type="synonym">Myagrum sativum</name>
    <dbReference type="NCBI Taxonomy" id="90675"/>
    <lineage>
        <taxon>Eukaryota</taxon>
        <taxon>Viridiplantae</taxon>
        <taxon>Streptophyta</taxon>
        <taxon>Embryophyta</taxon>
        <taxon>Tracheophyta</taxon>
        <taxon>Spermatophyta</taxon>
        <taxon>Magnoliopsida</taxon>
        <taxon>eudicotyledons</taxon>
        <taxon>Gunneridae</taxon>
        <taxon>Pentapetalae</taxon>
        <taxon>rosids</taxon>
        <taxon>malvids</taxon>
        <taxon>Brassicales</taxon>
        <taxon>Brassicaceae</taxon>
        <taxon>Camelineae</taxon>
        <taxon>Camelina</taxon>
    </lineage>
</organism>
<keyword evidence="2" id="KW-1185">Reference proteome</keyword>
<dbReference type="PANTHER" id="PTHR31973">
    <property type="entry name" value="POLYPROTEIN, PUTATIVE-RELATED"/>
    <property type="match status" value="1"/>
</dbReference>
<sequence>MLKAKYANGLPGPRAVDIPAIVLDELKVSITYMKAWYAREAAIIKTRGSDECGYKLLAVYLHLLKKGNPGTIYRLEYTGGGVAPKQFKYLFFAIGACIAGIKHMRKVVLVDGTVIKNKFKGVLIAASMQDANFQVFPIAFAMVDAENDLAWTWFFRQLSMIVPNSKDLVLVSDRHKSIYIGVHNVYPQAFHGACAVHIVRNVRAKFHGEGISNLMGKAARAFNFGDFDDSFKEIALRNKKCAAYLDAIPREH</sequence>
<evidence type="ECO:0000259" key="1">
    <source>
        <dbReference type="Pfam" id="PF10551"/>
    </source>
</evidence>
<evidence type="ECO:0000313" key="3">
    <source>
        <dbReference type="RefSeq" id="XP_010445438.1"/>
    </source>
</evidence>
<dbReference type="Pfam" id="PF10551">
    <property type="entry name" value="MULE"/>
    <property type="match status" value="1"/>
</dbReference>
<dbReference type="RefSeq" id="XP_010445438.1">
    <property type="nucleotide sequence ID" value="XM_010447136.1"/>
</dbReference>
<dbReference type="Proteomes" id="UP000694864">
    <property type="component" value="Chromosome 11"/>
</dbReference>
<protein>
    <submittedName>
        <fullName evidence="3">Uncharacterized protein LOC104728107</fullName>
    </submittedName>
</protein>
<feature type="domain" description="MULE transposase" evidence="1">
    <location>
        <begin position="107"/>
        <end position="201"/>
    </location>
</feature>
<dbReference type="InterPro" id="IPR018289">
    <property type="entry name" value="MULE_transposase_dom"/>
</dbReference>
<proteinExistence type="predicted"/>
<reference evidence="3" key="2">
    <citation type="submission" date="2025-08" db="UniProtKB">
        <authorList>
            <consortium name="RefSeq"/>
        </authorList>
    </citation>
    <scope>IDENTIFICATION</scope>
    <source>
        <tissue evidence="3">Leaf</tissue>
    </source>
</reference>
<dbReference type="GeneID" id="104728107"/>
<dbReference type="PANTHER" id="PTHR31973:SF195">
    <property type="entry name" value="MUDR FAMILY TRANSPOSASE"/>
    <property type="match status" value="1"/>
</dbReference>
<reference evidence="2" key="1">
    <citation type="journal article" date="2014" name="Nat. Commun.">
        <title>The emerging biofuel crop Camelina sativa retains a highly undifferentiated hexaploid genome structure.</title>
        <authorList>
            <person name="Kagale S."/>
            <person name="Koh C."/>
            <person name="Nixon J."/>
            <person name="Bollina V."/>
            <person name="Clarke W.E."/>
            <person name="Tuteja R."/>
            <person name="Spillane C."/>
            <person name="Robinson S.J."/>
            <person name="Links M.G."/>
            <person name="Clarke C."/>
            <person name="Higgins E.E."/>
            <person name="Huebert T."/>
            <person name="Sharpe A.G."/>
            <person name="Parkin I.A."/>
        </authorList>
    </citation>
    <scope>NUCLEOTIDE SEQUENCE [LARGE SCALE GENOMIC DNA]</scope>
    <source>
        <strain evidence="2">cv. DH55</strain>
    </source>
</reference>
<evidence type="ECO:0000313" key="2">
    <source>
        <dbReference type="Proteomes" id="UP000694864"/>
    </source>
</evidence>
<accession>A0ABM0USB0</accession>
<gene>
    <name evidence="3" type="primary">LOC104728107</name>
</gene>